<accession>A0A7H4LMM2</accession>
<dbReference type="PANTHER" id="PTHR45125">
    <property type="entry name" value="F21J9.4-RELATED"/>
    <property type="match status" value="1"/>
</dbReference>
<evidence type="ECO:0000313" key="3">
    <source>
        <dbReference type="Proteomes" id="UP000280104"/>
    </source>
</evidence>
<feature type="compositionally biased region" description="Basic residues" evidence="1">
    <location>
        <begin position="18"/>
        <end position="29"/>
    </location>
</feature>
<dbReference type="EMBL" id="LS480641">
    <property type="protein sequence ID" value="SPT19860.1"/>
    <property type="molecule type" value="Genomic_DNA"/>
</dbReference>
<feature type="region of interest" description="Disordered" evidence="1">
    <location>
        <begin position="382"/>
        <end position="412"/>
    </location>
</feature>
<evidence type="ECO:0000256" key="1">
    <source>
        <dbReference type="SAM" id="MobiDB-lite"/>
    </source>
</evidence>
<dbReference type="PANTHER" id="PTHR45125:SF24">
    <property type="entry name" value="GENOME ASSEMBLY, CHROMOSOME: II"/>
    <property type="match status" value="1"/>
</dbReference>
<dbReference type="AlphaFoldDB" id="A0A7H4LMM2"/>
<evidence type="ECO:0000313" key="2">
    <source>
        <dbReference type="EMBL" id="SPT19860.1"/>
    </source>
</evidence>
<feature type="region of interest" description="Disordered" evidence="1">
    <location>
        <begin position="1"/>
        <end position="55"/>
    </location>
</feature>
<organism evidence="2 3">
    <name type="scientific">Triticum aestivum</name>
    <name type="common">Wheat</name>
    <dbReference type="NCBI Taxonomy" id="4565"/>
    <lineage>
        <taxon>Eukaryota</taxon>
        <taxon>Viridiplantae</taxon>
        <taxon>Streptophyta</taxon>
        <taxon>Embryophyta</taxon>
        <taxon>Tracheophyta</taxon>
        <taxon>Spermatophyta</taxon>
        <taxon>Magnoliopsida</taxon>
        <taxon>Liliopsida</taxon>
        <taxon>Poales</taxon>
        <taxon>Poaceae</taxon>
        <taxon>BOP clade</taxon>
        <taxon>Pooideae</taxon>
        <taxon>Triticodae</taxon>
        <taxon>Triticeae</taxon>
        <taxon>Triticinae</taxon>
        <taxon>Triticum</taxon>
    </lineage>
</organism>
<gene>
    <name evidence="2" type="ORF">CAMPLR22A2D_LOCUS4485</name>
</gene>
<feature type="compositionally biased region" description="Polar residues" evidence="1">
    <location>
        <begin position="126"/>
        <end position="135"/>
    </location>
</feature>
<feature type="region of interest" description="Disordered" evidence="1">
    <location>
        <begin position="114"/>
        <end position="137"/>
    </location>
</feature>
<sequence>MADARPNSDGLAVAPPGKVKKKAAKVPRKPRSECTSEEIAKLDAKSTKRRNRRAVVKGNAAATKFAAERDAMEAARRKAAVDEKEDIVNKAHALLMLGMCRPAGFPAAAVGPTSTGSSVARPPHCQSPTSRTTPMSLGFPPPRHDDQTRFSGSPDVGVIAPSTPRPSAVVDLNVTLGSSSGGRPSVEMQRKQARPPFTGTMPSPRVLFDEMPTPTSPIDDPFYNQFMEDVIYEGGQGRTYDPDETQSQDGRAQYVADEEADNRADYDHGDSWHEDDDIYCEGDGDEEESNDIDIGGEPLFIDELTQRAEAQKRRKSIHTGSYTQEEDKLICQCWMEISQNPRTGVQQKGLVFWTRVHKTFLERKMFEPYQITSNRGITLIQKRKRGKKTAKFAGGGDGEALKRPRGKTNSKVDDIRDASSMALHETLHGMMSQKDVRDEKKWHSKDEQMKQYLELQRKKLEMEEAAKRRKIDMEEAARQRQLDIEAANVSARQR</sequence>
<protein>
    <submittedName>
        <fullName evidence="2">Uncharacterized protein</fullName>
    </submittedName>
</protein>
<proteinExistence type="predicted"/>
<dbReference type="Proteomes" id="UP000280104">
    <property type="component" value="Chromosome II"/>
</dbReference>
<reference evidence="2 3" key="1">
    <citation type="submission" date="2018-05" db="EMBL/GenBank/DDBJ databases">
        <authorList>
            <person name="Thind KAUR A."/>
        </authorList>
    </citation>
    <scope>NUCLEOTIDE SEQUENCE [LARGE SCALE GENOMIC DNA]</scope>
</reference>
<name>A0A7H4LMM2_WHEAT</name>
<feature type="compositionally biased region" description="Basic and acidic residues" evidence="1">
    <location>
        <begin position="30"/>
        <end position="46"/>
    </location>
</feature>
<feature type="region of interest" description="Disordered" evidence="1">
    <location>
        <begin position="178"/>
        <end position="205"/>
    </location>
</feature>